<name>A0A3B0AVY4_9ACTN</name>
<sequence>MSLTYRDLRHVDLEKLSSAVGAWGKLPKRVHDAGETFRTEVAKGLQESDWQGETAEAASTAITGLSFQLANAEQEAHSVHDFLNSCLESFRSAKKELDGIATELAGHEHLSLSPDDGSVRVDTAKVKPEDLADLRKAYEPAIRAYEKRTHQALEDARETDETLSWALRSMKQSYDSGFLPTAPTDLADARRMRTEQSRESDKKISLKLLSDQEIAYKMQHASDGKFGSTWLKPAAEFIGYRSWMNSADSIQKRDWESAKTYFIGGTPAYAAGMEAWLMETSGGGGLHRKPTLMNKAGKFGGKVFGFPAGVVATGLDFYYTPAMHASERPDAKIMAPKDPGRVHWK</sequence>
<dbReference type="AlphaFoldDB" id="A0A3B0AVY4"/>
<reference evidence="1 2" key="1">
    <citation type="journal article" date="2015" name="Antonie Van Leeuwenhoek">
        <title>Streptomyces klenkii sp. nov., isolated from deep marine sediment.</title>
        <authorList>
            <person name="Veyisoglu A."/>
            <person name="Sahin N."/>
        </authorList>
    </citation>
    <scope>NUCLEOTIDE SEQUENCE [LARGE SCALE GENOMIC DNA]</scope>
    <source>
        <strain evidence="1 2">KCTC 29202</strain>
    </source>
</reference>
<comment type="caution">
    <text evidence="1">The sequence shown here is derived from an EMBL/GenBank/DDBJ whole genome shotgun (WGS) entry which is preliminary data.</text>
</comment>
<dbReference type="InterPro" id="IPR038332">
    <property type="entry name" value="PPE_sf"/>
</dbReference>
<organism evidence="1 2">
    <name type="scientific">Streptomyces klenkii</name>
    <dbReference type="NCBI Taxonomy" id="1420899"/>
    <lineage>
        <taxon>Bacteria</taxon>
        <taxon>Bacillati</taxon>
        <taxon>Actinomycetota</taxon>
        <taxon>Actinomycetes</taxon>
        <taxon>Kitasatosporales</taxon>
        <taxon>Streptomycetaceae</taxon>
        <taxon>Streptomyces</taxon>
    </lineage>
</organism>
<gene>
    <name evidence="1" type="ORF">D7231_27250</name>
</gene>
<evidence type="ECO:0000313" key="1">
    <source>
        <dbReference type="EMBL" id="RKN64985.1"/>
    </source>
</evidence>
<protein>
    <submittedName>
        <fullName evidence="1">Uncharacterized protein</fullName>
    </submittedName>
</protein>
<proteinExistence type="predicted"/>
<dbReference type="Gene3D" id="1.20.1260.20">
    <property type="entry name" value="PPE superfamily"/>
    <property type="match status" value="1"/>
</dbReference>
<dbReference type="Proteomes" id="UP000270343">
    <property type="component" value="Unassembled WGS sequence"/>
</dbReference>
<keyword evidence="2" id="KW-1185">Reference proteome</keyword>
<accession>A0A3B0AVY4</accession>
<dbReference type="EMBL" id="RBAM01000013">
    <property type="protein sequence ID" value="RKN64985.1"/>
    <property type="molecule type" value="Genomic_DNA"/>
</dbReference>
<evidence type="ECO:0000313" key="2">
    <source>
        <dbReference type="Proteomes" id="UP000270343"/>
    </source>
</evidence>